<dbReference type="InterPro" id="IPR005467">
    <property type="entry name" value="His_kinase_dom"/>
</dbReference>
<dbReference type="EC" id="2.7.13.3" evidence="2"/>
<comment type="catalytic activity">
    <reaction evidence="1">
        <text>ATP + protein L-histidine = ADP + protein N-phospho-L-histidine.</text>
        <dbReference type="EC" id="2.7.13.3"/>
    </reaction>
</comment>
<dbReference type="GO" id="GO:0005524">
    <property type="term" value="F:ATP binding"/>
    <property type="evidence" value="ECO:0007669"/>
    <property type="project" value="UniProtKB-KW"/>
</dbReference>
<evidence type="ECO:0000256" key="4">
    <source>
        <dbReference type="ARBA" id="ARBA00022679"/>
    </source>
</evidence>
<dbReference type="SMART" id="SM00388">
    <property type="entry name" value="HisKA"/>
    <property type="match status" value="1"/>
</dbReference>
<feature type="coiled-coil region" evidence="9">
    <location>
        <begin position="284"/>
        <end position="311"/>
    </location>
</feature>
<dbReference type="SMART" id="SM00086">
    <property type="entry name" value="PAC"/>
    <property type="match status" value="3"/>
</dbReference>
<dbReference type="InterPro" id="IPR001610">
    <property type="entry name" value="PAC"/>
</dbReference>
<sequence length="708" mass="81362">MKTIFDVKKTDYSIKDPTLKSIFDHPEVGVYISTSSGKFLKLNRKFCDILGYAEKELVNMTLTDLYLPETIDQASQNHHTLFTQEKKHHFLEKKVVRKDRSILWLSFVVSPILDFGTEIYQYIGIVQDISRMKSAEEELYDAKRVLESIFDTTSAMIAYLDKDFNFIRVNKQYAAAGNHPPEFYIGKNHFALYPYTDNEMIFRRVVETGQPISFHAKPFEYQEFPKLGVTYWDWDLIPVKNSHGSVTGVILSLVDVTKRKKAEDKLRKTNDLLEKNVMERTAELQAEVAERKKTEEALRQSEQRYRQVFENTSDGIFLTDVVSHEVFRFVAFNPSLEKLAGLWSSEVCGKYIHEVFPQDCAEFFTANYKKCIALGTVFSFEEQLPTPAGSIYLYTTLMPIKDDQGKIYRILGVCRDITEYKKMSENLKQAKEEAELANDAKSEYIANMSHELRTPINVILSAIQLFDLYLKSNPANTTTKHFHHLKSMKQNCFRLLRLVNNLIDMTKIDTNFYEFNLKNHNIVNIIEVITLSITDHVKNRKIRLSYDSNIDTKIIACDIDIVERIMLNLLSNAIKFTDSNGTIEVNLLDGEEYISISVKDNGIGIPKDKQKTIFERYKQADQLLTRKQEGSGIGLSLTKSFVEMLGGKISVKSEYGLGSEFIVELPCKVLPESPNKTEVECRLNDYSSIVEKINVELSDIYSIKGTEV</sequence>
<evidence type="ECO:0000256" key="2">
    <source>
        <dbReference type="ARBA" id="ARBA00012438"/>
    </source>
</evidence>
<dbReference type="SUPFAM" id="SSF55874">
    <property type="entry name" value="ATPase domain of HSP90 chaperone/DNA topoisomerase II/histidine kinase"/>
    <property type="match status" value="1"/>
</dbReference>
<dbReference type="PANTHER" id="PTHR43711:SF26">
    <property type="entry name" value="SENSOR HISTIDINE KINASE RCSC"/>
    <property type="match status" value="1"/>
</dbReference>
<dbReference type="InterPro" id="IPR013767">
    <property type="entry name" value="PAS_fold"/>
</dbReference>
<proteinExistence type="predicted"/>
<dbReference type="SUPFAM" id="SSF55785">
    <property type="entry name" value="PYP-like sensor domain (PAS domain)"/>
    <property type="match status" value="3"/>
</dbReference>
<dbReference type="InterPro" id="IPR013656">
    <property type="entry name" value="PAS_4"/>
</dbReference>
<keyword evidence="7" id="KW-0067">ATP-binding</keyword>
<evidence type="ECO:0000256" key="8">
    <source>
        <dbReference type="ARBA" id="ARBA00023012"/>
    </source>
</evidence>
<keyword evidence="9" id="KW-0175">Coiled coil</keyword>
<dbReference type="FunFam" id="3.30.565.10:FF:000037">
    <property type="entry name" value="Hybrid sensor histidine kinase/response regulator"/>
    <property type="match status" value="1"/>
</dbReference>
<evidence type="ECO:0000256" key="1">
    <source>
        <dbReference type="ARBA" id="ARBA00000085"/>
    </source>
</evidence>
<evidence type="ECO:0000259" key="12">
    <source>
        <dbReference type="PROSITE" id="PS50112"/>
    </source>
</evidence>
<evidence type="ECO:0000256" key="5">
    <source>
        <dbReference type="ARBA" id="ARBA00022741"/>
    </source>
</evidence>
<evidence type="ECO:0000259" key="11">
    <source>
        <dbReference type="PROSITE" id="PS50109"/>
    </source>
</evidence>
<keyword evidence="15" id="KW-1185">Reference proteome</keyword>
<dbReference type="NCBIfam" id="TIGR00229">
    <property type="entry name" value="sensory_box"/>
    <property type="match status" value="3"/>
</dbReference>
<keyword evidence="6 14" id="KW-0418">Kinase</keyword>
<name>A0A0G3WC19_9CLOT</name>
<dbReference type="GO" id="GO:0000155">
    <property type="term" value="F:phosphorelay sensor kinase activity"/>
    <property type="evidence" value="ECO:0007669"/>
    <property type="project" value="InterPro"/>
</dbReference>
<dbReference type="Gene3D" id="3.30.450.20">
    <property type="entry name" value="PAS domain"/>
    <property type="match status" value="3"/>
</dbReference>
<dbReference type="PROSITE" id="PS50112">
    <property type="entry name" value="PAS"/>
    <property type="match status" value="2"/>
</dbReference>
<reference evidence="14 15" key="1">
    <citation type="submission" date="2014-10" db="EMBL/GenBank/DDBJ databases">
        <title>Genome sequence of Clostridium aceticum DSM 1496.</title>
        <authorList>
            <person name="Poehlein A."/>
            <person name="Schiel-Bengelsdorf B."/>
            <person name="Gottschalk G."/>
            <person name="Duerre P."/>
            <person name="Daniel R."/>
        </authorList>
    </citation>
    <scope>NUCLEOTIDE SEQUENCE [LARGE SCALE GENOMIC DNA]</scope>
    <source>
        <strain evidence="14 15">DSM 1496</strain>
    </source>
</reference>
<keyword evidence="4 14" id="KW-0808">Transferase</keyword>
<dbReference type="CDD" id="cd00082">
    <property type="entry name" value="HisKA"/>
    <property type="match status" value="1"/>
</dbReference>
<dbReference type="SMART" id="SM00091">
    <property type="entry name" value="PAS"/>
    <property type="match status" value="3"/>
</dbReference>
<evidence type="ECO:0000313" key="14">
    <source>
        <dbReference type="EMBL" id="AKL95913.1"/>
    </source>
</evidence>
<dbReference type="CDD" id="cd16922">
    <property type="entry name" value="HATPase_EvgS-ArcB-TorS-like"/>
    <property type="match status" value="1"/>
</dbReference>
<dbReference type="InterPro" id="IPR003594">
    <property type="entry name" value="HATPase_dom"/>
</dbReference>
<dbReference type="Gene3D" id="3.30.565.10">
    <property type="entry name" value="Histidine kinase-like ATPase, C-terminal domain"/>
    <property type="match status" value="1"/>
</dbReference>
<evidence type="ECO:0000256" key="3">
    <source>
        <dbReference type="ARBA" id="ARBA00022553"/>
    </source>
</evidence>
<dbReference type="InterPro" id="IPR050736">
    <property type="entry name" value="Sensor_HK_Regulatory"/>
</dbReference>
<keyword evidence="5" id="KW-0547">Nucleotide-binding</keyword>
<dbReference type="EMBL" id="CP009687">
    <property type="protein sequence ID" value="AKL95913.1"/>
    <property type="molecule type" value="Genomic_DNA"/>
</dbReference>
<feature type="coiled-coil region" evidence="9">
    <location>
        <begin position="417"/>
        <end position="447"/>
    </location>
</feature>
<dbReference type="OrthoDB" id="9813394at2"/>
<dbReference type="Pfam" id="PF00989">
    <property type="entry name" value="PAS"/>
    <property type="match status" value="1"/>
</dbReference>
<feature type="transmembrane region" description="Helical" evidence="10">
    <location>
        <begin position="102"/>
        <end position="123"/>
    </location>
</feature>
<gene>
    <name evidence="14" type="primary">resE5</name>
    <name evidence="14" type="ORF">CACET_c24680</name>
</gene>
<dbReference type="Pfam" id="PF00512">
    <property type="entry name" value="HisKA"/>
    <property type="match status" value="1"/>
</dbReference>
<dbReference type="Proteomes" id="UP000035704">
    <property type="component" value="Chromosome"/>
</dbReference>
<dbReference type="KEGG" id="cace:CACET_c24680"/>
<dbReference type="PANTHER" id="PTHR43711">
    <property type="entry name" value="TWO-COMPONENT HISTIDINE KINASE"/>
    <property type="match status" value="1"/>
</dbReference>
<dbReference type="SUPFAM" id="SSF47384">
    <property type="entry name" value="Homodimeric domain of signal transducing histidine kinase"/>
    <property type="match status" value="1"/>
</dbReference>
<feature type="domain" description="PAS" evidence="12">
    <location>
        <begin position="15"/>
        <end position="85"/>
    </location>
</feature>
<keyword evidence="3" id="KW-0597">Phosphoprotein</keyword>
<keyword evidence="10" id="KW-0472">Membrane</keyword>
<dbReference type="InterPro" id="IPR035965">
    <property type="entry name" value="PAS-like_dom_sf"/>
</dbReference>
<dbReference type="PROSITE" id="PS50113">
    <property type="entry name" value="PAC"/>
    <property type="match status" value="3"/>
</dbReference>
<keyword evidence="10" id="KW-0812">Transmembrane</keyword>
<feature type="domain" description="PAC" evidence="13">
    <location>
        <begin position="378"/>
        <end position="429"/>
    </location>
</feature>
<evidence type="ECO:0000259" key="13">
    <source>
        <dbReference type="PROSITE" id="PS50113"/>
    </source>
</evidence>
<dbReference type="PRINTS" id="PR00344">
    <property type="entry name" value="BCTRLSENSOR"/>
</dbReference>
<dbReference type="SMART" id="SM00387">
    <property type="entry name" value="HATPase_c"/>
    <property type="match status" value="1"/>
</dbReference>
<dbReference type="AlphaFoldDB" id="A0A0G3WC19"/>
<dbReference type="InterPro" id="IPR036097">
    <property type="entry name" value="HisK_dim/P_sf"/>
</dbReference>
<dbReference type="InterPro" id="IPR003661">
    <property type="entry name" value="HisK_dim/P_dom"/>
</dbReference>
<feature type="domain" description="PAS" evidence="12">
    <location>
        <begin position="301"/>
        <end position="375"/>
    </location>
</feature>
<dbReference type="Pfam" id="PF08448">
    <property type="entry name" value="PAS_4"/>
    <property type="match status" value="2"/>
</dbReference>
<evidence type="ECO:0000313" key="15">
    <source>
        <dbReference type="Proteomes" id="UP000035704"/>
    </source>
</evidence>
<dbReference type="PROSITE" id="PS50109">
    <property type="entry name" value="HIS_KIN"/>
    <property type="match status" value="1"/>
</dbReference>
<keyword evidence="10" id="KW-1133">Transmembrane helix</keyword>
<dbReference type="STRING" id="84022.CACET_c24680"/>
<dbReference type="InterPro" id="IPR000700">
    <property type="entry name" value="PAS-assoc_C"/>
</dbReference>
<feature type="domain" description="PAC" evidence="13">
    <location>
        <begin position="89"/>
        <end position="141"/>
    </location>
</feature>
<dbReference type="Gene3D" id="1.10.287.130">
    <property type="match status" value="1"/>
</dbReference>
<evidence type="ECO:0000256" key="9">
    <source>
        <dbReference type="SAM" id="Coils"/>
    </source>
</evidence>
<keyword evidence="8" id="KW-0902">Two-component regulatory system</keyword>
<dbReference type="InterPro" id="IPR036890">
    <property type="entry name" value="HATPase_C_sf"/>
</dbReference>
<dbReference type="InterPro" id="IPR000014">
    <property type="entry name" value="PAS"/>
</dbReference>
<organism evidence="14 15">
    <name type="scientific">Clostridium aceticum</name>
    <dbReference type="NCBI Taxonomy" id="84022"/>
    <lineage>
        <taxon>Bacteria</taxon>
        <taxon>Bacillati</taxon>
        <taxon>Bacillota</taxon>
        <taxon>Clostridia</taxon>
        <taxon>Eubacteriales</taxon>
        <taxon>Clostridiaceae</taxon>
        <taxon>Clostridium</taxon>
    </lineage>
</organism>
<feature type="domain" description="Histidine kinase" evidence="11">
    <location>
        <begin position="447"/>
        <end position="669"/>
    </location>
</feature>
<evidence type="ECO:0000256" key="10">
    <source>
        <dbReference type="SAM" id="Phobius"/>
    </source>
</evidence>
<protein>
    <recommendedName>
        <fullName evidence="2">histidine kinase</fullName>
        <ecNumber evidence="2">2.7.13.3</ecNumber>
    </recommendedName>
</protein>
<dbReference type="CDD" id="cd00130">
    <property type="entry name" value="PAS"/>
    <property type="match status" value="1"/>
</dbReference>
<dbReference type="Pfam" id="PF02518">
    <property type="entry name" value="HATPase_c"/>
    <property type="match status" value="1"/>
</dbReference>
<feature type="domain" description="PAC" evidence="13">
    <location>
        <begin position="217"/>
        <end position="268"/>
    </location>
</feature>
<evidence type="ECO:0000256" key="6">
    <source>
        <dbReference type="ARBA" id="ARBA00022777"/>
    </source>
</evidence>
<dbReference type="PATRIC" id="fig|84022.6.peg.2489"/>
<accession>A0A0G3WC19</accession>
<dbReference type="InterPro" id="IPR004358">
    <property type="entry name" value="Sig_transdc_His_kin-like_C"/>
</dbReference>
<dbReference type="RefSeq" id="WP_052661417.1">
    <property type="nucleotide sequence ID" value="NZ_CP009687.1"/>
</dbReference>
<evidence type="ECO:0000256" key="7">
    <source>
        <dbReference type="ARBA" id="ARBA00022840"/>
    </source>
</evidence>